<dbReference type="InterPro" id="IPR029058">
    <property type="entry name" value="AB_hydrolase_fold"/>
</dbReference>
<organism evidence="4 5">
    <name type="scientific">Achromobacter deleyi</name>
    <dbReference type="NCBI Taxonomy" id="1353891"/>
    <lineage>
        <taxon>Bacteria</taxon>
        <taxon>Pseudomonadati</taxon>
        <taxon>Pseudomonadota</taxon>
        <taxon>Betaproteobacteria</taxon>
        <taxon>Burkholderiales</taxon>
        <taxon>Alcaligenaceae</taxon>
        <taxon>Achromobacter</taxon>
    </lineage>
</organism>
<dbReference type="Pfam" id="PF08530">
    <property type="entry name" value="PepX_C"/>
    <property type="match status" value="1"/>
</dbReference>
<evidence type="ECO:0000313" key="5">
    <source>
        <dbReference type="Proteomes" id="UP000494111"/>
    </source>
</evidence>
<dbReference type="SUPFAM" id="SSF49785">
    <property type="entry name" value="Galactose-binding domain-like"/>
    <property type="match status" value="1"/>
</dbReference>
<dbReference type="InterPro" id="IPR008979">
    <property type="entry name" value="Galactose-bd-like_sf"/>
</dbReference>
<evidence type="ECO:0000256" key="1">
    <source>
        <dbReference type="ARBA" id="ARBA00022801"/>
    </source>
</evidence>
<dbReference type="InterPro" id="IPR050585">
    <property type="entry name" value="Xaa-Pro_dipeptidyl-ppase/CocE"/>
</dbReference>
<protein>
    <submittedName>
        <fullName evidence="4">Cocaine esterase</fullName>
        <ecNumber evidence="4">3.1.1.84</ecNumber>
    </submittedName>
</protein>
<dbReference type="SUPFAM" id="SSF53474">
    <property type="entry name" value="alpha/beta-Hydrolases"/>
    <property type="match status" value="1"/>
</dbReference>
<dbReference type="Gene3D" id="3.40.50.1820">
    <property type="entry name" value="alpha/beta hydrolase"/>
    <property type="match status" value="1"/>
</dbReference>
<dbReference type="InterPro" id="IPR005674">
    <property type="entry name" value="CocE/Ser_esterase"/>
</dbReference>
<dbReference type="EMBL" id="CADIJO010000007">
    <property type="protein sequence ID" value="CAB3698565.1"/>
    <property type="molecule type" value="Genomic_DNA"/>
</dbReference>
<dbReference type="NCBIfam" id="TIGR00976">
    <property type="entry name" value="CocE_NonD"/>
    <property type="match status" value="2"/>
</dbReference>
<sequence>MTAPDASIPAPAAAHVLADQRVRMRDGIHLATDVHLPAGYRPGVDAPLPVILERTPYGKTEVSRSEQIGGKLGVPRPEVARHLVAHGFAVVFQDCRGRYGSEGHFTKYLSEGPDGFDTLAWIMQQPWCNGRIGTMGLSYAAHTQMALACLNPPGLACMVLDSGGFSNGYQCGIRQSGAFELKQATWAYKQAKLSPAAQQDPLVLAALEAEDIRQWFTRMPWRPGHSPLASVPEYEDYLFEQWRADTFDDSWRQLGIYAQGYYDAIPDIPVALMSSWYDAYVRTTMENYEGLTQGRQSPVRLIMGPWLHGDRNTVHSGDADFGPRATFDGNLASDWLAFRLAWFQRWLQDAPADQAQAGMTQQGEASQDPTSSPPAHDPVARLFLMGGGSGTRNAADRFDHGGVWIQADAWPLREARPTAFHLHADGRLDTQPPTVPDARITYQYDPRNPVPTLGGALTSGQPVFEGGGFDQREDPRFFGVRQPGLPLASRDDVVVFQTAPLDEDLAVIGPVTVTLHISSDCPDTDFTAKLVDVYPPSADYPQGYALNLTDGIFRCRFHQSWNQANALTPGKVYEIMIEPFATCNLFKRGHRIRLDISSSNFPKYDVNPNSGESAADAREKRIALNTVHASAAYPSRVTLCVASPQDLTPLPASAAPG</sequence>
<dbReference type="AlphaFoldDB" id="A0A6S6ZZR9"/>
<dbReference type="Gene3D" id="2.60.120.260">
    <property type="entry name" value="Galactose-binding domain-like"/>
    <property type="match status" value="1"/>
</dbReference>
<evidence type="ECO:0000313" key="4">
    <source>
        <dbReference type="EMBL" id="CAB3698565.1"/>
    </source>
</evidence>
<dbReference type="PANTHER" id="PTHR43056:SF10">
    <property type="entry name" value="COCE_NOND FAMILY, PUTATIVE (AFU_ORTHOLOGUE AFUA_7G00600)-RELATED"/>
    <property type="match status" value="1"/>
</dbReference>
<keyword evidence="1 4" id="KW-0378">Hydrolase</keyword>
<proteinExistence type="predicted"/>
<gene>
    <name evidence="4" type="primary">cocE</name>
    <name evidence="4" type="ORF">LMG3458_02525</name>
</gene>
<evidence type="ECO:0000259" key="3">
    <source>
        <dbReference type="SMART" id="SM00939"/>
    </source>
</evidence>
<dbReference type="GO" id="GO:0008239">
    <property type="term" value="F:dipeptidyl-peptidase activity"/>
    <property type="evidence" value="ECO:0007669"/>
    <property type="project" value="InterPro"/>
</dbReference>
<evidence type="ECO:0000256" key="2">
    <source>
        <dbReference type="SAM" id="MobiDB-lite"/>
    </source>
</evidence>
<dbReference type="PANTHER" id="PTHR43056">
    <property type="entry name" value="PEPTIDASE S9 PROLYL OLIGOPEPTIDASE"/>
    <property type="match status" value="1"/>
</dbReference>
<dbReference type="RefSeq" id="WP_175192801.1">
    <property type="nucleotide sequence ID" value="NZ_CADIJO010000007.1"/>
</dbReference>
<feature type="domain" description="Xaa-Pro dipeptidyl-peptidase C-terminal" evidence="3">
    <location>
        <begin position="340"/>
        <end position="638"/>
    </location>
</feature>
<dbReference type="InterPro" id="IPR013736">
    <property type="entry name" value="Xaa-Pro_dipept_C"/>
</dbReference>
<feature type="compositionally biased region" description="Polar residues" evidence="2">
    <location>
        <begin position="357"/>
        <end position="370"/>
    </location>
</feature>
<reference evidence="4 5" key="1">
    <citation type="submission" date="2020-04" db="EMBL/GenBank/DDBJ databases">
        <authorList>
            <person name="De Canck E."/>
        </authorList>
    </citation>
    <scope>NUCLEOTIDE SEQUENCE [LARGE SCALE GENOMIC DNA]</scope>
    <source>
        <strain evidence="4 5">LMG 3458</strain>
    </source>
</reference>
<dbReference type="Gene3D" id="1.10.3020.10">
    <property type="entry name" value="alpha-amino acid ester hydrolase ( Helical cap domain)"/>
    <property type="match status" value="1"/>
</dbReference>
<dbReference type="Proteomes" id="UP000494111">
    <property type="component" value="Unassembled WGS sequence"/>
</dbReference>
<dbReference type="InterPro" id="IPR000383">
    <property type="entry name" value="Xaa-Pro-like_dom"/>
</dbReference>
<name>A0A6S6ZZR9_9BURK</name>
<dbReference type="EC" id="3.1.1.84" evidence="4"/>
<dbReference type="Pfam" id="PF02129">
    <property type="entry name" value="Peptidase_S15"/>
    <property type="match status" value="1"/>
</dbReference>
<feature type="region of interest" description="Disordered" evidence="2">
    <location>
        <begin position="353"/>
        <end position="379"/>
    </location>
</feature>
<accession>A0A6S6ZZR9</accession>
<dbReference type="SMART" id="SM00939">
    <property type="entry name" value="PepX_C"/>
    <property type="match status" value="1"/>
</dbReference>